<dbReference type="PANTHER" id="PTHR30348">
    <property type="entry name" value="UNCHARACTERIZED PROTEIN YECE"/>
    <property type="match status" value="1"/>
</dbReference>
<evidence type="ECO:0000313" key="1">
    <source>
        <dbReference type="EMBL" id="TSH98013.1"/>
    </source>
</evidence>
<dbReference type="RefSeq" id="WP_143946895.1">
    <property type="nucleotide sequence ID" value="NZ_BAABMB010000004.1"/>
</dbReference>
<keyword evidence="2" id="KW-1185">Reference proteome</keyword>
<evidence type="ECO:0000313" key="2">
    <source>
        <dbReference type="Proteomes" id="UP000318405"/>
    </source>
</evidence>
<gene>
    <name evidence="1" type="ORF">FOZ76_04290</name>
</gene>
<name>A0A556AYJ5_9BURK</name>
<dbReference type="PANTHER" id="PTHR30348:SF4">
    <property type="entry name" value="DUF72 DOMAIN-CONTAINING PROTEIN"/>
    <property type="match status" value="1"/>
</dbReference>
<dbReference type="InterPro" id="IPR036520">
    <property type="entry name" value="UPF0759_sf"/>
</dbReference>
<dbReference type="Pfam" id="PF01904">
    <property type="entry name" value="DUF72"/>
    <property type="match status" value="1"/>
</dbReference>
<proteinExistence type="predicted"/>
<dbReference type="EMBL" id="VLTJ01000007">
    <property type="protein sequence ID" value="TSH98013.1"/>
    <property type="molecule type" value="Genomic_DNA"/>
</dbReference>
<dbReference type="Gene3D" id="3.20.20.410">
    <property type="entry name" value="Protein of unknown function UPF0759"/>
    <property type="match status" value="1"/>
</dbReference>
<protein>
    <submittedName>
        <fullName evidence="1">DUF72 domain-containing protein</fullName>
    </submittedName>
</protein>
<dbReference type="AlphaFoldDB" id="A0A556AYJ5"/>
<dbReference type="OrthoDB" id="9780310at2"/>
<dbReference type="Proteomes" id="UP000318405">
    <property type="component" value="Unassembled WGS sequence"/>
</dbReference>
<dbReference type="InterPro" id="IPR002763">
    <property type="entry name" value="DUF72"/>
</dbReference>
<sequence>MSTARKPGAIRVGIGGWRYAPWRETFYPPGLPEREQLAWASRRLSAIEVNATFYRTQTRDTYASWHAATPPGFRLALKAPRYAVQRRTLAEAGPAIATFVESGIDALQAKLGPILWQLTANYAYDEADLAAFCALLPQTVGKRRLHHVLQVRHASFTPERCQALAERHAVAVAHTDDPQIPGHPGGGVFYARMLRARSEIETGYPDDELDELAREAARWARQASEVYVFVINGAKERAPAAAQALLGRLDAP</sequence>
<organism evidence="1 2">
    <name type="scientific">Verticiella sediminum</name>
    <dbReference type="NCBI Taxonomy" id="1247510"/>
    <lineage>
        <taxon>Bacteria</taxon>
        <taxon>Pseudomonadati</taxon>
        <taxon>Pseudomonadota</taxon>
        <taxon>Betaproteobacteria</taxon>
        <taxon>Burkholderiales</taxon>
        <taxon>Alcaligenaceae</taxon>
        <taxon>Verticiella</taxon>
    </lineage>
</organism>
<reference evidence="1 2" key="1">
    <citation type="submission" date="2019-07" db="EMBL/GenBank/DDBJ databases">
        <title>Qingshengfaniella alkalisoli gen. nov., sp. nov., isolated from saline soil.</title>
        <authorList>
            <person name="Xu L."/>
            <person name="Huang X.-X."/>
            <person name="Sun J.-Q."/>
        </authorList>
    </citation>
    <scope>NUCLEOTIDE SEQUENCE [LARGE SCALE GENOMIC DNA]</scope>
    <source>
        <strain evidence="1 2">DSM 27279</strain>
    </source>
</reference>
<accession>A0A556AYJ5</accession>
<comment type="caution">
    <text evidence="1">The sequence shown here is derived from an EMBL/GenBank/DDBJ whole genome shotgun (WGS) entry which is preliminary data.</text>
</comment>
<dbReference type="SUPFAM" id="SSF117396">
    <property type="entry name" value="TM1631-like"/>
    <property type="match status" value="1"/>
</dbReference>